<gene>
    <name evidence="1" type="primary">WBGene00284240</name>
</gene>
<evidence type="ECO:0000313" key="1">
    <source>
        <dbReference type="EnsemblMetazoa" id="PPA45871.1"/>
    </source>
</evidence>
<dbReference type="Proteomes" id="UP000005239">
    <property type="component" value="Unassembled WGS sequence"/>
</dbReference>
<keyword evidence="2" id="KW-1185">Reference proteome</keyword>
<organism evidence="1 2">
    <name type="scientific">Pristionchus pacificus</name>
    <name type="common">Parasitic nematode worm</name>
    <dbReference type="NCBI Taxonomy" id="54126"/>
    <lineage>
        <taxon>Eukaryota</taxon>
        <taxon>Metazoa</taxon>
        <taxon>Ecdysozoa</taxon>
        <taxon>Nematoda</taxon>
        <taxon>Chromadorea</taxon>
        <taxon>Rhabditida</taxon>
        <taxon>Rhabditina</taxon>
        <taxon>Diplogasteromorpha</taxon>
        <taxon>Diplogasteroidea</taxon>
        <taxon>Neodiplogasteridae</taxon>
        <taxon>Pristionchus</taxon>
    </lineage>
</organism>
<evidence type="ECO:0000313" key="2">
    <source>
        <dbReference type="Proteomes" id="UP000005239"/>
    </source>
</evidence>
<reference evidence="2" key="1">
    <citation type="journal article" date="2008" name="Nat. Genet.">
        <title>The Pristionchus pacificus genome provides a unique perspective on nematode lifestyle and parasitism.</title>
        <authorList>
            <person name="Dieterich C."/>
            <person name="Clifton S.W."/>
            <person name="Schuster L.N."/>
            <person name="Chinwalla A."/>
            <person name="Delehaunty K."/>
            <person name="Dinkelacker I."/>
            <person name="Fulton L."/>
            <person name="Fulton R."/>
            <person name="Godfrey J."/>
            <person name="Minx P."/>
            <person name="Mitreva M."/>
            <person name="Roeseler W."/>
            <person name="Tian H."/>
            <person name="Witte H."/>
            <person name="Yang S.P."/>
            <person name="Wilson R.K."/>
            <person name="Sommer R.J."/>
        </authorList>
    </citation>
    <scope>NUCLEOTIDE SEQUENCE [LARGE SCALE GENOMIC DNA]</scope>
    <source>
        <strain evidence="2">PS312</strain>
    </source>
</reference>
<reference evidence="1" key="2">
    <citation type="submission" date="2022-06" db="UniProtKB">
        <authorList>
            <consortium name="EnsemblMetazoa"/>
        </authorList>
    </citation>
    <scope>IDENTIFICATION</scope>
    <source>
        <strain evidence="1">PS312</strain>
    </source>
</reference>
<accession>A0A2A6BZW3</accession>
<dbReference type="EnsemblMetazoa" id="PPA45871.1">
    <property type="protein sequence ID" value="PPA45871.1"/>
    <property type="gene ID" value="WBGene00284240"/>
</dbReference>
<sequence>MAENRKRKETQTCEQIQKYPHSACSLEELLKRDCSRRKETQTARRERREKKGYRTVTVQAHIAFQRTSGGLGCSLSLSRTISFCPAQDRSSRVKRINENLRHYCMHGPRLEVQFGSMNAPISVDCKRGRLWIINYAS</sequence>
<protein>
    <submittedName>
        <fullName evidence="1">Uncharacterized protein</fullName>
    </submittedName>
</protein>
<dbReference type="AlphaFoldDB" id="A0A2A6BZW3"/>
<accession>A0A8R1V3I9</accession>
<proteinExistence type="predicted"/>
<name>A0A2A6BZW3_PRIPA</name>